<accession>A0AAW0EXU9</accession>
<sequence>MSIKRSLAFYPDILEWLGEQRSSVRILRKERHAMEKGFIAYAKMFVAYVRSSSARKKEVEPAAPQPAKVDAASRALEQFYDSEEILKRMKWKRVTWDDEADYASFSKRILDNDAMFKRMPAFSFLSIHVVKDPCISDFVVLPPLEKKIAAGALTNWLLQEREPKTVGAYTPSPASERRGAFHVDWTSGAVKILDTASAQETLTFLTTVAPRLQAVQLLMEEQQTRQTADITKVNIRVGATLKFNAFDTSFWDDPKRKTSADFVNPDELEKFLSGLLKSPLLYRRFLKGQHIRVMPPGRPYYADMEKKEIQIPADFADFNWLKAHQRFESIEKVCDTGRRMKWVWFCIGITLVGDFDLP</sequence>
<dbReference type="Proteomes" id="UP001430356">
    <property type="component" value="Unassembled WGS sequence"/>
</dbReference>
<name>A0AAW0EXU9_9TRYP</name>
<reference evidence="1 2" key="1">
    <citation type="journal article" date="2021" name="MBio">
        <title>A New Model Trypanosomatid, Novymonas esmeraldas: Genomic Perception of Its 'Candidatus Pandoraea novymonadis' Endosymbiont.</title>
        <authorList>
            <person name="Zakharova A."/>
            <person name="Saura A."/>
            <person name="Butenko A."/>
            <person name="Podesvova L."/>
            <person name="Warmusova S."/>
            <person name="Kostygov A.Y."/>
            <person name="Nenarokova A."/>
            <person name="Lukes J."/>
            <person name="Opperdoes F.R."/>
            <person name="Yurchenko V."/>
        </authorList>
    </citation>
    <scope>NUCLEOTIDE SEQUENCE [LARGE SCALE GENOMIC DNA]</scope>
    <source>
        <strain evidence="1 2">E262AT.01</strain>
    </source>
</reference>
<gene>
    <name evidence="1" type="ORF">NESM_000751000</name>
</gene>
<evidence type="ECO:0000313" key="1">
    <source>
        <dbReference type="EMBL" id="KAK7197960.1"/>
    </source>
</evidence>
<evidence type="ECO:0000313" key="2">
    <source>
        <dbReference type="Proteomes" id="UP001430356"/>
    </source>
</evidence>
<keyword evidence="2" id="KW-1185">Reference proteome</keyword>
<comment type="caution">
    <text evidence="1">The sequence shown here is derived from an EMBL/GenBank/DDBJ whole genome shotgun (WGS) entry which is preliminary data.</text>
</comment>
<organism evidence="1 2">
    <name type="scientific">Novymonas esmeraldas</name>
    <dbReference type="NCBI Taxonomy" id="1808958"/>
    <lineage>
        <taxon>Eukaryota</taxon>
        <taxon>Discoba</taxon>
        <taxon>Euglenozoa</taxon>
        <taxon>Kinetoplastea</taxon>
        <taxon>Metakinetoplastina</taxon>
        <taxon>Trypanosomatida</taxon>
        <taxon>Trypanosomatidae</taxon>
        <taxon>Novymonas</taxon>
    </lineage>
</organism>
<proteinExistence type="predicted"/>
<protein>
    <submittedName>
        <fullName evidence="1">Uncharacterized protein</fullName>
    </submittedName>
</protein>
<dbReference type="AlphaFoldDB" id="A0AAW0EXU9"/>
<dbReference type="EMBL" id="JAECZO010000126">
    <property type="protein sequence ID" value="KAK7197960.1"/>
    <property type="molecule type" value="Genomic_DNA"/>
</dbReference>